<reference evidence="2" key="1">
    <citation type="submission" date="2020-07" db="EMBL/GenBank/DDBJ databases">
        <title>Multicomponent nature underlies the extraordinary mechanical properties of spider dragline silk.</title>
        <authorList>
            <person name="Kono N."/>
            <person name="Nakamura H."/>
            <person name="Mori M."/>
            <person name="Yoshida Y."/>
            <person name="Ohtoshi R."/>
            <person name="Malay A.D."/>
            <person name="Moran D.A.P."/>
            <person name="Tomita M."/>
            <person name="Numata K."/>
            <person name="Arakawa K."/>
        </authorList>
    </citation>
    <scope>NUCLEOTIDE SEQUENCE</scope>
</reference>
<evidence type="ECO:0000313" key="3">
    <source>
        <dbReference type="Proteomes" id="UP000887116"/>
    </source>
</evidence>
<name>A0A8X6FCE0_TRICU</name>
<keyword evidence="1" id="KW-0812">Transmembrane</keyword>
<keyword evidence="3" id="KW-1185">Reference proteome</keyword>
<keyword evidence="1" id="KW-1133">Transmembrane helix</keyword>
<accession>A0A8X6FCE0</accession>
<evidence type="ECO:0000313" key="2">
    <source>
        <dbReference type="EMBL" id="GFQ75747.1"/>
    </source>
</evidence>
<gene>
    <name evidence="2" type="ORF">TNCT_381571</name>
</gene>
<dbReference type="Proteomes" id="UP000887116">
    <property type="component" value="Unassembled WGS sequence"/>
</dbReference>
<dbReference type="AlphaFoldDB" id="A0A8X6FCE0"/>
<evidence type="ECO:0000256" key="1">
    <source>
        <dbReference type="SAM" id="Phobius"/>
    </source>
</evidence>
<dbReference type="EMBL" id="BMAO01021589">
    <property type="protein sequence ID" value="GFQ75747.1"/>
    <property type="molecule type" value="Genomic_DNA"/>
</dbReference>
<keyword evidence="1" id="KW-0472">Membrane</keyword>
<organism evidence="2 3">
    <name type="scientific">Trichonephila clavata</name>
    <name type="common">Joro spider</name>
    <name type="synonym">Nephila clavata</name>
    <dbReference type="NCBI Taxonomy" id="2740835"/>
    <lineage>
        <taxon>Eukaryota</taxon>
        <taxon>Metazoa</taxon>
        <taxon>Ecdysozoa</taxon>
        <taxon>Arthropoda</taxon>
        <taxon>Chelicerata</taxon>
        <taxon>Arachnida</taxon>
        <taxon>Araneae</taxon>
        <taxon>Araneomorphae</taxon>
        <taxon>Entelegynae</taxon>
        <taxon>Araneoidea</taxon>
        <taxon>Nephilidae</taxon>
        <taxon>Trichonephila</taxon>
    </lineage>
</organism>
<sequence>MRGGVGLARSCFSQAVSASAVLGHQEKVWFYLVTQPWDPWWSYTACTSLLLSYLGSNVAVACVKLYLVWHACVCASCSTWPCGRGCGSGLCGHLVCGCVVAVWPWLCVTAAVWAFALSGRSLFLPRFEKDVLDHVAL</sequence>
<feature type="transmembrane region" description="Helical" evidence="1">
    <location>
        <begin position="90"/>
        <end position="116"/>
    </location>
</feature>
<proteinExistence type="predicted"/>
<protein>
    <submittedName>
        <fullName evidence="2">Uncharacterized protein</fullName>
    </submittedName>
</protein>
<comment type="caution">
    <text evidence="2">The sequence shown here is derived from an EMBL/GenBank/DDBJ whole genome shotgun (WGS) entry which is preliminary data.</text>
</comment>